<dbReference type="InterPro" id="IPR001343">
    <property type="entry name" value="Hemolysn_Ca-bd"/>
</dbReference>
<gene>
    <name evidence="11" type="primary">hlyA_1</name>
    <name evidence="11" type="ORF">GCE9029_00385</name>
</gene>
<dbReference type="EMBL" id="FIZX01000001">
    <property type="protein sequence ID" value="CZF77733.1"/>
    <property type="molecule type" value="Genomic_DNA"/>
</dbReference>
<dbReference type="GO" id="GO:0016020">
    <property type="term" value="C:membrane"/>
    <property type="evidence" value="ECO:0007669"/>
    <property type="project" value="UniProtKB-SubCell"/>
</dbReference>
<dbReference type="AlphaFoldDB" id="A0A128ET45"/>
<dbReference type="InterPro" id="IPR018511">
    <property type="entry name" value="Hemolysin-typ_Ca-bd_CS"/>
</dbReference>
<keyword evidence="6" id="KW-0106">Calcium</keyword>
<evidence type="ECO:0000256" key="5">
    <source>
        <dbReference type="ARBA" id="ARBA00022737"/>
    </source>
</evidence>
<comment type="subcellular location">
    <subcellularLocation>
        <location evidence="1">Membrane</location>
    </subcellularLocation>
    <subcellularLocation>
        <location evidence="2">Secreted</location>
    </subcellularLocation>
</comment>
<feature type="domain" description="DUF4114" evidence="10">
    <location>
        <begin position="124"/>
        <end position="209"/>
    </location>
</feature>
<dbReference type="GO" id="GO:0005576">
    <property type="term" value="C:extracellular region"/>
    <property type="evidence" value="ECO:0007669"/>
    <property type="project" value="UniProtKB-SubCell"/>
</dbReference>
<dbReference type="Proteomes" id="UP000071641">
    <property type="component" value="Unassembled WGS sequence"/>
</dbReference>
<accession>A0A128ET45</accession>
<dbReference type="InterPro" id="IPR011049">
    <property type="entry name" value="Serralysin-like_metalloprot_C"/>
</dbReference>
<keyword evidence="5" id="KW-0677">Repeat</keyword>
<evidence type="ECO:0000256" key="6">
    <source>
        <dbReference type="ARBA" id="ARBA00022837"/>
    </source>
</evidence>
<evidence type="ECO:0000256" key="7">
    <source>
        <dbReference type="ARBA" id="ARBA00023026"/>
    </source>
</evidence>
<keyword evidence="4" id="KW-0800">Toxin</keyword>
<dbReference type="GO" id="GO:0090729">
    <property type="term" value="F:toxin activity"/>
    <property type="evidence" value="ECO:0007669"/>
    <property type="project" value="UniProtKB-KW"/>
</dbReference>
<sequence>MATFTGTYANDNLNGTSGNDTIFGYEGNDTIRGGAGNDTLNGGGSSGFTGDASLSRSSDGTFDISGGDNVSIDFSHFTHSAAYNNSLGYYVLDDNGNVLKAVIVADNVKNVSSINLDDIATEGGAKLGLFLIPDGDRKGFDKGDVELDLSTSSATVTQGSNSATVYTSQKSENGDGIDHERESGTTSKWEDLWGGGDNDFNDTTFKIKVTQSLIKLPDNDIIYGDEGDDTINGGAGDDVIYGGRLGKETVQIERGSDATFDVSGTEKVRLDLSSFSHSAAYNNSLGYYILDSDGNVIRAVIVADNVKHVSSLNIDIDTMGGVKIGLFLIPDGDRAGFNKGEVTLTLDGTPTVSQGSATSDVFVSQATENTGVLDHERNSGDRSAWEDLRGLGDKDFNDTVFTVKVTAEKEVSDKDTIDGGTGNDKIYAGDDADIVHGGEGDDQIFGGKGDDTLYGDEGADDIRGGQGNDTVYGGEGDDVLYGKAGNDTLDGGAGNDKLFGNAGSNTLLGGTGNDKLYAGNGTNNRLDGGEGVDTYTGGIGSDTFVFDIQDFAGETKTLSNGRIVNEQVYNAATGFDVLEVSGDAHVDFTGAAYQSDSTVKGNVIAGVEAVVGDDGDQTVTIKEFSILAQSDDTELGDWDGFVAHLGGGEDTLNFAGPNWTYEADATPNAELTPAMIQQMGLTADEASTLKAYVFSFDFSDAQITVWTDAENITQAGTDIF</sequence>
<dbReference type="Gene3D" id="2.150.10.10">
    <property type="entry name" value="Serralysin-like metalloprotease, C-terminal"/>
    <property type="match status" value="4"/>
</dbReference>
<evidence type="ECO:0000256" key="4">
    <source>
        <dbReference type="ARBA" id="ARBA00022656"/>
    </source>
</evidence>
<dbReference type="PANTHER" id="PTHR38340:SF1">
    <property type="entry name" value="S-LAYER PROTEIN"/>
    <property type="match status" value="1"/>
</dbReference>
<dbReference type="Pfam" id="PF13448">
    <property type="entry name" value="DUF4114"/>
    <property type="match status" value="2"/>
</dbReference>
<dbReference type="PANTHER" id="PTHR38340">
    <property type="entry name" value="S-LAYER PROTEIN"/>
    <property type="match status" value="1"/>
</dbReference>
<dbReference type="RefSeq" id="WP_082804248.1">
    <property type="nucleotide sequence ID" value="NZ_FIZX01000001.1"/>
</dbReference>
<evidence type="ECO:0000256" key="2">
    <source>
        <dbReference type="ARBA" id="ARBA00004613"/>
    </source>
</evidence>
<name>A0A128ET45_9GAMM</name>
<evidence type="ECO:0000313" key="12">
    <source>
        <dbReference type="Proteomes" id="UP000071641"/>
    </source>
</evidence>
<keyword evidence="7" id="KW-0843">Virulence</keyword>
<dbReference type="PROSITE" id="PS00330">
    <property type="entry name" value="HEMOLYSIN_CALCIUM"/>
    <property type="match status" value="3"/>
</dbReference>
<dbReference type="InterPro" id="IPR003995">
    <property type="entry name" value="RTX_toxin_determinant-A"/>
</dbReference>
<proteinExistence type="predicted"/>
<dbReference type="PRINTS" id="PR01488">
    <property type="entry name" value="RTXTOXINA"/>
</dbReference>
<dbReference type="InterPro" id="IPR025193">
    <property type="entry name" value="DUF4114"/>
</dbReference>
<dbReference type="GO" id="GO:0005509">
    <property type="term" value="F:calcium ion binding"/>
    <property type="evidence" value="ECO:0007669"/>
    <property type="project" value="InterPro"/>
</dbReference>
<feature type="compositionally biased region" description="Basic and acidic residues" evidence="9">
    <location>
        <begin position="172"/>
        <end position="190"/>
    </location>
</feature>
<evidence type="ECO:0000256" key="3">
    <source>
        <dbReference type="ARBA" id="ARBA00022525"/>
    </source>
</evidence>
<dbReference type="Pfam" id="PF00353">
    <property type="entry name" value="HemolysinCabind"/>
    <property type="match status" value="5"/>
</dbReference>
<evidence type="ECO:0000259" key="10">
    <source>
        <dbReference type="Pfam" id="PF13448"/>
    </source>
</evidence>
<evidence type="ECO:0000256" key="8">
    <source>
        <dbReference type="ARBA" id="ARBA00023136"/>
    </source>
</evidence>
<feature type="domain" description="DUF4114" evidence="10">
    <location>
        <begin position="321"/>
        <end position="405"/>
    </location>
</feature>
<dbReference type="SUPFAM" id="SSF51120">
    <property type="entry name" value="beta-Roll"/>
    <property type="match status" value="3"/>
</dbReference>
<dbReference type="PRINTS" id="PR00313">
    <property type="entry name" value="CABNDNGRPT"/>
</dbReference>
<keyword evidence="8" id="KW-0472">Membrane</keyword>
<evidence type="ECO:0000313" key="11">
    <source>
        <dbReference type="EMBL" id="CZF77733.1"/>
    </source>
</evidence>
<dbReference type="InterPro" id="IPR050557">
    <property type="entry name" value="RTX_toxin/Mannuronan_C5-epim"/>
</dbReference>
<evidence type="ECO:0000256" key="1">
    <source>
        <dbReference type="ARBA" id="ARBA00004370"/>
    </source>
</evidence>
<keyword evidence="3" id="KW-0964">Secreted</keyword>
<feature type="region of interest" description="Disordered" evidence="9">
    <location>
        <begin position="160"/>
        <end position="190"/>
    </location>
</feature>
<dbReference type="STRING" id="1796497.GCE9029_00385"/>
<evidence type="ECO:0000256" key="9">
    <source>
        <dbReference type="SAM" id="MobiDB-lite"/>
    </source>
</evidence>
<feature type="compositionally biased region" description="Polar residues" evidence="9">
    <location>
        <begin position="160"/>
        <end position="171"/>
    </location>
</feature>
<protein>
    <submittedName>
        <fullName evidence="11">Hemolysin, chromosomal</fullName>
    </submittedName>
</protein>
<reference evidence="12" key="1">
    <citation type="submission" date="2016-02" db="EMBL/GenBank/DDBJ databases">
        <authorList>
            <person name="Rodrigo-Torres Lidia"/>
            <person name="Arahal R.David."/>
        </authorList>
    </citation>
    <scope>NUCLEOTIDE SEQUENCE [LARGE SCALE GENOMIC DNA]</scope>
    <source>
        <strain evidence="12">CECT 9029</strain>
    </source>
</reference>
<keyword evidence="12" id="KW-1185">Reference proteome</keyword>
<organism evidence="11 12">
    <name type="scientific">Grimontia celer</name>
    <dbReference type="NCBI Taxonomy" id="1796497"/>
    <lineage>
        <taxon>Bacteria</taxon>
        <taxon>Pseudomonadati</taxon>
        <taxon>Pseudomonadota</taxon>
        <taxon>Gammaproteobacteria</taxon>
        <taxon>Vibrionales</taxon>
        <taxon>Vibrionaceae</taxon>
        <taxon>Grimontia</taxon>
    </lineage>
</organism>